<feature type="region of interest" description="Disordered" evidence="1">
    <location>
        <begin position="156"/>
        <end position="207"/>
    </location>
</feature>
<accession>A0A1C3WPE9</accession>
<name>A0A1C3WPE9_9HYPH</name>
<proteinExistence type="predicted"/>
<sequence length="207" mass="22418">MATIAEVAEHIDVNTRTAADLVARGVITKSTRSSYDLDTVRLEYIRHIREVAAGREAAQAVPPGKIDGEQERARKDKEAADRLELQNAVTRGELAPLSEMVSAVTSAFARVRAKILTIPSKVAPLIVGETSTVVVRDVVKNEIHNALEELAGTRLRDWTFSPPGDSEELLEGSDTSAGSDDKRMGRQGKTPKSGSVCRTRKVANSSR</sequence>
<dbReference type="AlphaFoldDB" id="A0A1C3WPE9"/>
<evidence type="ECO:0000256" key="1">
    <source>
        <dbReference type="SAM" id="MobiDB-lite"/>
    </source>
</evidence>
<keyword evidence="3" id="KW-1185">Reference proteome</keyword>
<dbReference type="Proteomes" id="UP000199435">
    <property type="component" value="Unassembled WGS sequence"/>
</dbReference>
<protein>
    <submittedName>
        <fullName evidence="2">Phage DNA packaging protein, Nu1 subunit of terminase</fullName>
    </submittedName>
</protein>
<dbReference type="OrthoDB" id="5875302at2"/>
<dbReference type="RefSeq" id="WP_159432201.1">
    <property type="nucleotide sequence ID" value="NZ_FMAH01000035.1"/>
</dbReference>
<gene>
    <name evidence="2" type="ORF">GA0061102_103525</name>
</gene>
<dbReference type="EMBL" id="FMAH01000035">
    <property type="protein sequence ID" value="SCB41818.1"/>
    <property type="molecule type" value="Genomic_DNA"/>
</dbReference>
<dbReference type="STRING" id="411945.GA0061102_103525"/>
<reference evidence="3" key="1">
    <citation type="submission" date="2016-08" db="EMBL/GenBank/DDBJ databases">
        <authorList>
            <person name="Varghese N."/>
            <person name="Submissions Spin"/>
        </authorList>
    </citation>
    <scope>NUCLEOTIDE SEQUENCE [LARGE SCALE GENOMIC DNA]</scope>
    <source>
        <strain evidence="3">HAMBI 2971</strain>
    </source>
</reference>
<organism evidence="2 3">
    <name type="scientific">Rhizobium miluonense</name>
    <dbReference type="NCBI Taxonomy" id="411945"/>
    <lineage>
        <taxon>Bacteria</taxon>
        <taxon>Pseudomonadati</taxon>
        <taxon>Pseudomonadota</taxon>
        <taxon>Alphaproteobacteria</taxon>
        <taxon>Hyphomicrobiales</taxon>
        <taxon>Rhizobiaceae</taxon>
        <taxon>Rhizobium/Agrobacterium group</taxon>
        <taxon>Rhizobium</taxon>
    </lineage>
</organism>
<evidence type="ECO:0000313" key="3">
    <source>
        <dbReference type="Proteomes" id="UP000199435"/>
    </source>
</evidence>
<evidence type="ECO:0000313" key="2">
    <source>
        <dbReference type="EMBL" id="SCB41818.1"/>
    </source>
</evidence>